<dbReference type="InterPro" id="IPR050502">
    <property type="entry name" value="Euk_RNA-bind_prot"/>
</dbReference>
<organism evidence="4 5">
    <name type="scientific">Raphanus sativus</name>
    <name type="common">Radish</name>
    <name type="synonym">Raphanus raphanistrum var. sativus</name>
    <dbReference type="NCBI Taxonomy" id="3726"/>
    <lineage>
        <taxon>Eukaryota</taxon>
        <taxon>Viridiplantae</taxon>
        <taxon>Streptophyta</taxon>
        <taxon>Embryophyta</taxon>
        <taxon>Tracheophyta</taxon>
        <taxon>Spermatophyta</taxon>
        <taxon>Magnoliopsida</taxon>
        <taxon>eudicotyledons</taxon>
        <taxon>Gunneridae</taxon>
        <taxon>Pentapetalae</taxon>
        <taxon>rosids</taxon>
        <taxon>malvids</taxon>
        <taxon>Brassicales</taxon>
        <taxon>Brassicaceae</taxon>
        <taxon>Brassiceae</taxon>
        <taxon>Raphanus</taxon>
    </lineage>
</organism>
<protein>
    <submittedName>
        <fullName evidence="5">31 kDa ribonucleoprotein, chloroplastic-like isoform X2</fullName>
    </submittedName>
</protein>
<sequence>MLGIIIIIIHVLVETRRRGRRRERRRRRRRLPEPPEEAKLFVGNLAYDVESQALAMLFEQAGYIQQGNQPESWVWFCDNETAVEKFNRYDLNGRLLTVTRQLPKDHVPNANHGYTKLHS</sequence>
<evidence type="ECO:0000256" key="1">
    <source>
        <dbReference type="ARBA" id="ARBA00022884"/>
    </source>
</evidence>
<evidence type="ECO:0000313" key="4">
    <source>
        <dbReference type="Proteomes" id="UP000504610"/>
    </source>
</evidence>
<name>A0A9W3DE66_RAPSA</name>
<dbReference type="Proteomes" id="UP000504610">
    <property type="component" value="Chromosome 3"/>
</dbReference>
<dbReference type="InterPro" id="IPR012677">
    <property type="entry name" value="Nucleotide-bd_a/b_plait_sf"/>
</dbReference>
<reference evidence="5" key="2">
    <citation type="submission" date="2025-08" db="UniProtKB">
        <authorList>
            <consortium name="RefSeq"/>
        </authorList>
    </citation>
    <scope>IDENTIFICATION</scope>
    <source>
        <tissue evidence="5">Leaf</tissue>
    </source>
</reference>
<accession>A0A9W3DE66</accession>
<dbReference type="GO" id="GO:0003729">
    <property type="term" value="F:mRNA binding"/>
    <property type="evidence" value="ECO:0007669"/>
    <property type="project" value="TreeGrafter"/>
</dbReference>
<dbReference type="PANTHER" id="PTHR48025:SF3">
    <property type="entry name" value="31 KDA RIBONUCLEOPROTEIN, CHLOROPLASTIC-RELATED"/>
    <property type="match status" value="1"/>
</dbReference>
<dbReference type="AlphaFoldDB" id="A0A9W3DE66"/>
<evidence type="ECO:0000313" key="5">
    <source>
        <dbReference type="RefSeq" id="XP_056862111.1"/>
    </source>
</evidence>
<feature type="domain" description="RRM" evidence="3">
    <location>
        <begin position="38"/>
        <end position="103"/>
    </location>
</feature>
<dbReference type="PROSITE" id="PS50102">
    <property type="entry name" value="RRM"/>
    <property type="match status" value="1"/>
</dbReference>
<evidence type="ECO:0000256" key="2">
    <source>
        <dbReference type="PROSITE-ProRule" id="PRU00176"/>
    </source>
</evidence>
<dbReference type="RefSeq" id="XP_056862111.1">
    <property type="nucleotide sequence ID" value="XM_057006131.1"/>
</dbReference>
<dbReference type="GeneID" id="108845900"/>
<keyword evidence="1 2" id="KW-0694">RNA-binding</keyword>
<dbReference type="PANTHER" id="PTHR48025">
    <property type="entry name" value="OS02G0815200 PROTEIN"/>
    <property type="match status" value="1"/>
</dbReference>
<dbReference type="GO" id="GO:0009535">
    <property type="term" value="C:chloroplast thylakoid membrane"/>
    <property type="evidence" value="ECO:0007669"/>
    <property type="project" value="TreeGrafter"/>
</dbReference>
<gene>
    <name evidence="5" type="primary">LOC108845900</name>
</gene>
<reference evidence="4" key="1">
    <citation type="journal article" date="2019" name="Database">
        <title>The radish genome database (RadishGD): an integrated information resource for radish genomics.</title>
        <authorList>
            <person name="Yu H.J."/>
            <person name="Baek S."/>
            <person name="Lee Y.J."/>
            <person name="Cho A."/>
            <person name="Mun J.H."/>
        </authorList>
    </citation>
    <scope>NUCLEOTIDE SEQUENCE [LARGE SCALE GENOMIC DNA]</scope>
    <source>
        <strain evidence="4">cv. WK10039</strain>
    </source>
</reference>
<proteinExistence type="predicted"/>
<dbReference type="InterPro" id="IPR000504">
    <property type="entry name" value="RRM_dom"/>
</dbReference>
<dbReference type="GO" id="GO:1901259">
    <property type="term" value="P:chloroplast rRNA processing"/>
    <property type="evidence" value="ECO:0007669"/>
    <property type="project" value="TreeGrafter"/>
</dbReference>
<evidence type="ECO:0000259" key="3">
    <source>
        <dbReference type="PROSITE" id="PS50102"/>
    </source>
</evidence>
<dbReference type="SUPFAM" id="SSF54928">
    <property type="entry name" value="RNA-binding domain, RBD"/>
    <property type="match status" value="1"/>
</dbReference>
<keyword evidence="4" id="KW-1185">Reference proteome</keyword>
<dbReference type="Gene3D" id="3.30.70.330">
    <property type="match status" value="1"/>
</dbReference>
<dbReference type="InterPro" id="IPR035979">
    <property type="entry name" value="RBD_domain_sf"/>
</dbReference>